<evidence type="ECO:0000256" key="5">
    <source>
        <dbReference type="ARBA" id="ARBA00022776"/>
    </source>
</evidence>
<dbReference type="GO" id="GO:0000444">
    <property type="term" value="C:MIS12/MIND type complex"/>
    <property type="evidence" value="ECO:0007669"/>
    <property type="project" value="TreeGrafter"/>
</dbReference>
<dbReference type="PANTHER" id="PTHR14527">
    <property type="entry name" value="PROTEIN MIS12 HOMOLOG"/>
    <property type="match status" value="1"/>
</dbReference>
<feature type="compositionally biased region" description="Basic and acidic residues" evidence="10">
    <location>
        <begin position="259"/>
        <end position="269"/>
    </location>
</feature>
<evidence type="ECO:0000256" key="4">
    <source>
        <dbReference type="ARBA" id="ARBA00022618"/>
    </source>
</evidence>
<gene>
    <name evidence="11" type="ORF">LTR05_000366</name>
</gene>
<reference evidence="11 12" key="1">
    <citation type="submission" date="2023-08" db="EMBL/GenBank/DDBJ databases">
        <title>Black Yeasts Isolated from many extreme environments.</title>
        <authorList>
            <person name="Coleine C."/>
            <person name="Stajich J.E."/>
            <person name="Selbmann L."/>
        </authorList>
    </citation>
    <scope>NUCLEOTIDE SEQUENCE [LARGE SCALE GENOMIC DNA]</scope>
    <source>
        <strain evidence="11 12">CCFEE 5910</strain>
    </source>
</reference>
<dbReference type="GO" id="GO:0051301">
    <property type="term" value="P:cell division"/>
    <property type="evidence" value="ECO:0007669"/>
    <property type="project" value="UniProtKB-KW"/>
</dbReference>
<keyword evidence="4" id="KW-0132">Cell division</keyword>
<comment type="similarity">
    <text evidence="2">Belongs to the mis12 family.</text>
</comment>
<keyword evidence="6" id="KW-0995">Kinetochore</keyword>
<evidence type="ECO:0000256" key="3">
    <source>
        <dbReference type="ARBA" id="ARBA00022454"/>
    </source>
</evidence>
<evidence type="ECO:0000256" key="6">
    <source>
        <dbReference type="ARBA" id="ARBA00022838"/>
    </source>
</evidence>
<keyword evidence="5" id="KW-0498">Mitosis</keyword>
<evidence type="ECO:0000256" key="10">
    <source>
        <dbReference type="SAM" id="MobiDB-lite"/>
    </source>
</evidence>
<evidence type="ECO:0000256" key="9">
    <source>
        <dbReference type="ARBA" id="ARBA00023328"/>
    </source>
</evidence>
<dbReference type="PANTHER" id="PTHR14527:SF2">
    <property type="entry name" value="PROTEIN MIS12 HOMOLOG"/>
    <property type="match status" value="1"/>
</dbReference>
<dbReference type="GO" id="GO:0051382">
    <property type="term" value="P:kinetochore assembly"/>
    <property type="evidence" value="ECO:0007669"/>
    <property type="project" value="TreeGrafter"/>
</dbReference>
<proteinExistence type="inferred from homology"/>
<dbReference type="Pfam" id="PF05859">
    <property type="entry name" value="Mis12"/>
    <property type="match status" value="1"/>
</dbReference>
<evidence type="ECO:0000256" key="2">
    <source>
        <dbReference type="ARBA" id="ARBA00008643"/>
    </source>
</evidence>
<dbReference type="GO" id="GO:0005634">
    <property type="term" value="C:nucleus"/>
    <property type="evidence" value="ECO:0007669"/>
    <property type="project" value="InterPro"/>
</dbReference>
<evidence type="ECO:0000256" key="8">
    <source>
        <dbReference type="ARBA" id="ARBA00023306"/>
    </source>
</evidence>
<dbReference type="GO" id="GO:0000070">
    <property type="term" value="P:mitotic sister chromatid segregation"/>
    <property type="evidence" value="ECO:0007669"/>
    <property type="project" value="TreeGrafter"/>
</dbReference>
<protein>
    <submittedName>
        <fullName evidence="11">Uncharacterized protein</fullName>
    </submittedName>
</protein>
<keyword evidence="3" id="KW-0158">Chromosome</keyword>
<evidence type="ECO:0000313" key="12">
    <source>
        <dbReference type="Proteomes" id="UP001309876"/>
    </source>
</evidence>
<keyword evidence="8" id="KW-0131">Cell cycle</keyword>
<evidence type="ECO:0000256" key="7">
    <source>
        <dbReference type="ARBA" id="ARBA00023054"/>
    </source>
</evidence>
<dbReference type="Proteomes" id="UP001309876">
    <property type="component" value="Unassembled WGS sequence"/>
</dbReference>
<organism evidence="11 12">
    <name type="scientific">Lithohypha guttulata</name>
    <dbReference type="NCBI Taxonomy" id="1690604"/>
    <lineage>
        <taxon>Eukaryota</taxon>
        <taxon>Fungi</taxon>
        <taxon>Dikarya</taxon>
        <taxon>Ascomycota</taxon>
        <taxon>Pezizomycotina</taxon>
        <taxon>Eurotiomycetes</taxon>
        <taxon>Chaetothyriomycetidae</taxon>
        <taxon>Chaetothyriales</taxon>
        <taxon>Trichomeriaceae</taxon>
        <taxon>Lithohypha</taxon>
    </lineage>
</organism>
<keyword evidence="7" id="KW-0175">Coiled coil</keyword>
<comment type="subcellular location">
    <subcellularLocation>
        <location evidence="1">Chromosome</location>
        <location evidence="1">Centromere</location>
        <location evidence="1">Kinetochore</location>
    </subcellularLocation>
</comment>
<accession>A0AAN7YKA1</accession>
<feature type="region of interest" description="Disordered" evidence="10">
    <location>
        <begin position="259"/>
        <end position="284"/>
    </location>
</feature>
<keyword evidence="12" id="KW-1185">Reference proteome</keyword>
<evidence type="ECO:0000256" key="1">
    <source>
        <dbReference type="ARBA" id="ARBA00004629"/>
    </source>
</evidence>
<comment type="caution">
    <text evidence="11">The sequence shown here is derived from an EMBL/GenBank/DDBJ whole genome shotgun (WGS) entry which is preliminary data.</text>
</comment>
<keyword evidence="9" id="KW-0137">Centromere</keyword>
<sequence>MASDDSAAATALLTEHLGYTPLSLVDDVFNSINTIIYLSIEKLETGLASLPPERLGFKGSKSTIGDQQVNDEYADAKQEIEEGLHQLETLLTSSADKRFDAFEIYTLRNILSVPPDLVNWIRLSHHEGISLSHADAPSLDTIEELRRKLAASRMVSQSLASEHGRNETILAQLKGILDADSKDETLPNMSFMPGKLPQQPFSGQLPLTTNTTFALSQLPALKTTLTELRARLATLRGMQLGLDTAKDERREERRQYIEQRTRSHLERNGRLAASNKGPLTGRVTDPAEVDALEKAANMFNPP</sequence>
<dbReference type="EMBL" id="JAVRRJ010000001">
    <property type="protein sequence ID" value="KAK5090196.1"/>
    <property type="molecule type" value="Genomic_DNA"/>
</dbReference>
<evidence type="ECO:0000313" key="11">
    <source>
        <dbReference type="EMBL" id="KAK5090196.1"/>
    </source>
</evidence>
<dbReference type="InterPro" id="IPR008685">
    <property type="entry name" value="Centromere_Mis12"/>
</dbReference>
<dbReference type="AlphaFoldDB" id="A0AAN7YKA1"/>
<name>A0AAN7YKA1_9EURO</name>